<feature type="transmembrane region" description="Helical" evidence="11">
    <location>
        <begin position="661"/>
        <end position="682"/>
    </location>
</feature>
<keyword evidence="7" id="KW-0460">Magnesium</keyword>
<keyword evidence="4" id="KW-0479">Metal-binding</keyword>
<feature type="transmembrane region" description="Helical" evidence="11">
    <location>
        <begin position="426"/>
        <end position="449"/>
    </location>
</feature>
<dbReference type="SFLD" id="SFLDG00002">
    <property type="entry name" value="C1.7:_P-type_atpase_like"/>
    <property type="match status" value="1"/>
</dbReference>
<feature type="transmembrane region" description="Helical" evidence="11">
    <location>
        <begin position="461"/>
        <end position="483"/>
    </location>
</feature>
<dbReference type="GO" id="GO:0016020">
    <property type="term" value="C:membrane"/>
    <property type="evidence" value="ECO:0007669"/>
    <property type="project" value="UniProtKB-SubCell"/>
</dbReference>
<dbReference type="Pfam" id="PF00690">
    <property type="entry name" value="Cation_ATPase_N"/>
    <property type="match status" value="1"/>
</dbReference>
<dbReference type="Pfam" id="PF13246">
    <property type="entry name" value="Cation_ATPase"/>
    <property type="match status" value="1"/>
</dbReference>
<feature type="signal peptide" evidence="12">
    <location>
        <begin position="1"/>
        <end position="22"/>
    </location>
</feature>
<dbReference type="InterPro" id="IPR006544">
    <property type="entry name" value="P-type_TPase_V"/>
</dbReference>
<comment type="subcellular location">
    <subcellularLocation>
        <location evidence="1">Membrane</location>
        <topology evidence="1">Multi-pass membrane protein</topology>
    </subcellularLocation>
</comment>
<dbReference type="InterPro" id="IPR023299">
    <property type="entry name" value="ATPase_P-typ_cyto_dom_N"/>
</dbReference>
<evidence type="ECO:0000256" key="8">
    <source>
        <dbReference type="ARBA" id="ARBA00022967"/>
    </source>
</evidence>
<dbReference type="GO" id="GO:0005524">
    <property type="term" value="F:ATP binding"/>
    <property type="evidence" value="ECO:0007669"/>
    <property type="project" value="UniProtKB-KW"/>
</dbReference>
<feature type="transmembrane region" description="Helical" evidence="11">
    <location>
        <begin position="634"/>
        <end position="655"/>
    </location>
</feature>
<dbReference type="PROSITE" id="PS00154">
    <property type="entry name" value="ATPASE_E1_E2"/>
    <property type="match status" value="1"/>
</dbReference>
<dbReference type="InterPro" id="IPR001757">
    <property type="entry name" value="P_typ_ATPase"/>
</dbReference>
<evidence type="ECO:0000256" key="9">
    <source>
        <dbReference type="ARBA" id="ARBA00022989"/>
    </source>
</evidence>
<evidence type="ECO:0000256" key="12">
    <source>
        <dbReference type="SAM" id="SignalP"/>
    </source>
</evidence>
<evidence type="ECO:0000313" key="15">
    <source>
        <dbReference type="EMBL" id="SAL95387.1"/>
    </source>
</evidence>
<keyword evidence="6" id="KW-0067">ATP-binding</keyword>
<keyword evidence="9 11" id="KW-1133">Transmembrane helix</keyword>
<evidence type="ECO:0000256" key="11">
    <source>
        <dbReference type="SAM" id="Phobius"/>
    </source>
</evidence>
<gene>
    <name evidence="15" type="primary">ABSGL_00712.1 scaffold 921</name>
</gene>
<evidence type="ECO:0000259" key="13">
    <source>
        <dbReference type="Pfam" id="PF00122"/>
    </source>
</evidence>
<evidence type="ECO:0000256" key="5">
    <source>
        <dbReference type="ARBA" id="ARBA00022741"/>
    </source>
</evidence>
<dbReference type="SUPFAM" id="SSF81653">
    <property type="entry name" value="Calcium ATPase, transduction domain A"/>
    <property type="match status" value="1"/>
</dbReference>
<dbReference type="SFLD" id="SFLDF00027">
    <property type="entry name" value="p-type_atpase"/>
    <property type="match status" value="1"/>
</dbReference>
<organism evidence="15">
    <name type="scientific">Absidia glauca</name>
    <name type="common">Pin mould</name>
    <dbReference type="NCBI Taxonomy" id="4829"/>
    <lineage>
        <taxon>Eukaryota</taxon>
        <taxon>Fungi</taxon>
        <taxon>Fungi incertae sedis</taxon>
        <taxon>Mucoromycota</taxon>
        <taxon>Mucoromycotina</taxon>
        <taxon>Mucoromycetes</taxon>
        <taxon>Mucorales</taxon>
        <taxon>Cunninghamellaceae</taxon>
        <taxon>Absidia</taxon>
    </lineage>
</organism>
<dbReference type="Gene3D" id="1.20.1110.10">
    <property type="entry name" value="Calcium-transporting ATPase, transmembrane domain"/>
    <property type="match status" value="1"/>
</dbReference>
<dbReference type="Gene3D" id="2.70.150.10">
    <property type="entry name" value="Calcium-transporting ATPase, cytoplasmic transduction domain A"/>
    <property type="match status" value="1"/>
</dbReference>
<dbReference type="OrthoDB" id="48943at2759"/>
<sequence length="1369" mass="153598">MFYTVLLLLSILHLISIAATPAFNEVNGFDLQGQRCPLPTYHSYPCPSICVQDISMCPPSLSPHCTDPTHVYCVDGTCRTTCPTDLISPCHCGDDTQQKAYPCAPQRIKITNFVAENKTQLGLDQCTQALSLTVPAWHPGIQQSIWWGQCPIRDLPLLKFDEPVFLALYGFYGSCLVLLLTWSFYKSLYEKTIKKRTLDIITDASTLDDSSKELGMKSVEAKEQDDDELMITTYQRSLLGNTVLCLFVLQTVGHIGFMIMMTKDFYMDYALFNGNALIQSSTFMALWYFLFFWFAGITMFRARLPNFFRLQCPYGKGHHVQIVKEQQGVILLQDQEGSMMAYVRRLERTLKHLVGLDKWVTTVPLERTHSGTVYFVYQCTRYVYQGGRFVPHTVDLGYSCADLAQLTQGLDDSEAARREELIGRNFIQVHVPSFLMALLMEFSSFFYIYQFTVLWLFYYYAYWQVGIADTCVILVSAIVKVVVRLRSEKRIKSMAEFTDGATILRDGKWQQDRSTAELLPGDVFQLEAGRCMPCDAVLLTGQVVVNESSLTGEPLPIRKFPLRADDKTKYDRMGAGKISTLFAGTTLSSVQSSSTSGTLALATHTGTATDKGQLIKKILFPTQVSFVFDEQIKIVILILLCCGMIVLGLAICLYAKGTSAWFYAMFAICQLVSPLLPAALVVGQSVASGRLREKQIYCVDLPRILMAGKVQIFCFDKTGTLTKEGLEFYGAQSIMQTPELRLDDLRHAITAVPRLMQIGLATCHAVTILDGQYIGNPVDIEMFKSSQWTLAPHPDHDYLDTLTPPHGGPAIHVLQRFEFVHARMTMSVAILDSSTNKIHVFVKGAYEKIKTLSSSIPDDYDHTTAYLARQGCYVLALAHREIDLDQVGGMAAFMQWDRDEMEQDIAFMGLIVFKNQLKPDTTEQVGLLKAGATRTVMITGDTALTGVYIARQCGMAVSGSRTLLGEMDNDNQLRWTDVDTFVEEPDVDKALNDNTRVELAVTGQAFQYLLDHDLIRKYLLSIRVFARMTPHGKVQCVQLHMERGITAMTGDGGNDCGALRAAHVGIAMSDAEASIVSPFSTSLRSVASCVELIRHGRAALATSITGYKYLILYGQVMMMLKIFTFYFSVSLSQNIWIAVDVFITVILTWAVSQSKPAATLAPQRPTAQLLGPQVLSSTIGLVAINWAFLIAAFVLLYQQPWFRCNEFDSRAVDMSKWWLLADNYEGQVLALICVFQFINNAAVQNWGYRFRQSFHRNYILVGLWVIYFCLASLWCLADPNWFGCLFRFNCGTPQVLAEIGYTPPSTFKIEPYNTPLGHNVMPVEFRWKLWGLVVGNMAMALLWERGVILGPVHDYVAKTFPVKRLSMVH</sequence>
<dbReference type="PANTHER" id="PTHR45630">
    <property type="entry name" value="CATION-TRANSPORTING ATPASE-RELATED"/>
    <property type="match status" value="1"/>
</dbReference>
<dbReference type="Pfam" id="PF00122">
    <property type="entry name" value="E1-E2_ATPase"/>
    <property type="match status" value="1"/>
</dbReference>
<feature type="domain" description="P-type ATPase A" evidence="13">
    <location>
        <begin position="500"/>
        <end position="617"/>
    </location>
</feature>
<dbReference type="GO" id="GO:0140358">
    <property type="term" value="F:P-type transmembrane transporter activity"/>
    <property type="evidence" value="ECO:0007669"/>
    <property type="project" value="InterPro"/>
</dbReference>
<dbReference type="SFLD" id="SFLDS00003">
    <property type="entry name" value="Haloacid_Dehalogenase"/>
    <property type="match status" value="1"/>
</dbReference>
<keyword evidence="12" id="KW-0732">Signal</keyword>
<dbReference type="Proteomes" id="UP000078561">
    <property type="component" value="Unassembled WGS sequence"/>
</dbReference>
<dbReference type="GO" id="GO:0016887">
    <property type="term" value="F:ATP hydrolysis activity"/>
    <property type="evidence" value="ECO:0007669"/>
    <property type="project" value="InterPro"/>
</dbReference>
<dbReference type="InterPro" id="IPR004014">
    <property type="entry name" value="ATPase_P-typ_cation-transptr_N"/>
</dbReference>
<evidence type="ECO:0000313" key="16">
    <source>
        <dbReference type="Proteomes" id="UP000078561"/>
    </source>
</evidence>
<dbReference type="InterPro" id="IPR023298">
    <property type="entry name" value="ATPase_P-typ_TM_dom_sf"/>
</dbReference>
<keyword evidence="8" id="KW-1278">Translocase</keyword>
<keyword evidence="16" id="KW-1185">Reference proteome</keyword>
<evidence type="ECO:0000256" key="1">
    <source>
        <dbReference type="ARBA" id="ARBA00004141"/>
    </source>
</evidence>
<dbReference type="PANTHER" id="PTHR45630:SF11">
    <property type="entry name" value="CATION-TRANSPORTING P-TYPE ATPASE N-TERMINAL DOMAIN-CONTAINING PROTEIN"/>
    <property type="match status" value="1"/>
</dbReference>
<evidence type="ECO:0000256" key="2">
    <source>
        <dbReference type="ARBA" id="ARBA00006000"/>
    </source>
</evidence>
<evidence type="ECO:0000259" key="14">
    <source>
        <dbReference type="Pfam" id="PF00690"/>
    </source>
</evidence>
<evidence type="ECO:0000256" key="10">
    <source>
        <dbReference type="ARBA" id="ARBA00023136"/>
    </source>
</evidence>
<dbReference type="OMA" id="HERIKYF"/>
<dbReference type="NCBIfam" id="TIGR01494">
    <property type="entry name" value="ATPase_P-type"/>
    <property type="match status" value="1"/>
</dbReference>
<dbReference type="Gene3D" id="3.40.50.1000">
    <property type="entry name" value="HAD superfamily/HAD-like"/>
    <property type="match status" value="2"/>
</dbReference>
<dbReference type="InterPro" id="IPR023214">
    <property type="entry name" value="HAD_sf"/>
</dbReference>
<dbReference type="GO" id="GO:0046872">
    <property type="term" value="F:metal ion binding"/>
    <property type="evidence" value="ECO:0007669"/>
    <property type="project" value="UniProtKB-KW"/>
</dbReference>
<keyword evidence="3 11" id="KW-0812">Transmembrane</keyword>
<dbReference type="PRINTS" id="PR00119">
    <property type="entry name" value="CATATPASE"/>
</dbReference>
<dbReference type="STRING" id="4829.A0A168KT70"/>
<dbReference type="InterPro" id="IPR036412">
    <property type="entry name" value="HAD-like_sf"/>
</dbReference>
<dbReference type="InterPro" id="IPR044492">
    <property type="entry name" value="P_typ_ATPase_HD_dom"/>
</dbReference>
<evidence type="ECO:0000256" key="4">
    <source>
        <dbReference type="ARBA" id="ARBA00022723"/>
    </source>
</evidence>
<feature type="transmembrane region" description="Helical" evidence="11">
    <location>
        <begin position="1173"/>
        <end position="1197"/>
    </location>
</feature>
<feature type="transmembrane region" description="Helical" evidence="11">
    <location>
        <begin position="281"/>
        <end position="300"/>
    </location>
</feature>
<proteinExistence type="inferred from homology"/>
<evidence type="ECO:0000256" key="7">
    <source>
        <dbReference type="ARBA" id="ARBA00022842"/>
    </source>
</evidence>
<feature type="domain" description="Cation-transporting P-type ATPase N-terminal" evidence="14">
    <location>
        <begin position="400"/>
        <end position="449"/>
    </location>
</feature>
<dbReference type="NCBIfam" id="TIGR01657">
    <property type="entry name" value="P-ATPase-V"/>
    <property type="match status" value="1"/>
</dbReference>
<feature type="transmembrane region" description="Helical" evidence="11">
    <location>
        <begin position="1135"/>
        <end position="1152"/>
    </location>
</feature>
<dbReference type="EMBL" id="LT550314">
    <property type="protein sequence ID" value="SAL95387.1"/>
    <property type="molecule type" value="Genomic_DNA"/>
</dbReference>
<dbReference type="InterPro" id="IPR018303">
    <property type="entry name" value="ATPase_P-typ_P_site"/>
</dbReference>
<comment type="similarity">
    <text evidence="2">Belongs to the cation transport ATPase (P-type) (TC 3.A.3) family. Type V subfamily.</text>
</comment>
<protein>
    <submittedName>
        <fullName evidence="15">Uncharacterized protein</fullName>
    </submittedName>
</protein>
<accession>A0A168KT70</accession>
<name>A0A168KT70_ABSGL</name>
<dbReference type="InterPro" id="IPR059000">
    <property type="entry name" value="ATPase_P-type_domA"/>
</dbReference>
<feature type="transmembrane region" description="Helical" evidence="11">
    <location>
        <begin position="1258"/>
        <end position="1277"/>
    </location>
</feature>
<feature type="transmembrane region" description="Helical" evidence="11">
    <location>
        <begin position="238"/>
        <end position="261"/>
    </location>
</feature>
<feature type="chain" id="PRO_5007898512" evidence="12">
    <location>
        <begin position="23"/>
        <end position="1369"/>
    </location>
</feature>
<dbReference type="InterPro" id="IPR008250">
    <property type="entry name" value="ATPase_P-typ_transduc_dom_A_sf"/>
</dbReference>
<evidence type="ECO:0000256" key="3">
    <source>
        <dbReference type="ARBA" id="ARBA00022692"/>
    </source>
</evidence>
<dbReference type="Gene3D" id="3.40.1110.10">
    <property type="entry name" value="Calcium-transporting ATPase, cytoplasmic domain N"/>
    <property type="match status" value="1"/>
</dbReference>
<keyword evidence="10 11" id="KW-0472">Membrane</keyword>
<dbReference type="InParanoid" id="A0A168KT70"/>
<keyword evidence="5" id="KW-0547">Nucleotide-binding</keyword>
<dbReference type="GO" id="GO:0019829">
    <property type="term" value="F:ATPase-coupled monoatomic cation transmembrane transporter activity"/>
    <property type="evidence" value="ECO:0007669"/>
    <property type="project" value="TreeGrafter"/>
</dbReference>
<feature type="transmembrane region" description="Helical" evidence="11">
    <location>
        <begin position="164"/>
        <end position="185"/>
    </location>
</feature>
<evidence type="ECO:0000256" key="6">
    <source>
        <dbReference type="ARBA" id="ARBA00022840"/>
    </source>
</evidence>
<dbReference type="SUPFAM" id="SSF56784">
    <property type="entry name" value="HAD-like"/>
    <property type="match status" value="1"/>
</dbReference>
<reference evidence="15" key="1">
    <citation type="submission" date="2016-04" db="EMBL/GenBank/DDBJ databases">
        <authorList>
            <person name="Evans L.H."/>
            <person name="Alamgir A."/>
            <person name="Owens N."/>
            <person name="Weber N.D."/>
            <person name="Virtaneva K."/>
            <person name="Barbian K."/>
            <person name="Babar A."/>
            <person name="Rosenke K."/>
        </authorList>
    </citation>
    <scope>NUCLEOTIDE SEQUENCE [LARGE SCALE GENOMIC DNA]</scope>
    <source>
        <strain evidence="15">CBS 101.48</strain>
    </source>
</reference>
<dbReference type="SUPFAM" id="SSF81665">
    <property type="entry name" value="Calcium ATPase, transmembrane domain M"/>
    <property type="match status" value="1"/>
</dbReference>